<dbReference type="InterPro" id="IPR014030">
    <property type="entry name" value="Ketoacyl_synth_N"/>
</dbReference>
<dbReference type="OrthoDB" id="5334845at2759"/>
<evidence type="ECO:0000313" key="4">
    <source>
        <dbReference type="EMBL" id="VEL31043.1"/>
    </source>
</evidence>
<dbReference type="EMBL" id="CAAALY010117977">
    <property type="protein sequence ID" value="VEL31043.1"/>
    <property type="molecule type" value="Genomic_DNA"/>
</dbReference>
<keyword evidence="5" id="KW-1185">Reference proteome</keyword>
<dbReference type="GO" id="GO:0006633">
    <property type="term" value="P:fatty acid biosynthetic process"/>
    <property type="evidence" value="ECO:0007669"/>
    <property type="project" value="TreeGrafter"/>
</dbReference>
<dbReference type="InterPro" id="IPR000794">
    <property type="entry name" value="Beta-ketoacyl_synthase"/>
</dbReference>
<keyword evidence="2" id="KW-0808">Transferase</keyword>
<name>A0A3S5BMW4_9PLAT</name>
<dbReference type="Proteomes" id="UP000784294">
    <property type="component" value="Unassembled WGS sequence"/>
</dbReference>
<dbReference type="GO" id="GO:0005739">
    <property type="term" value="C:mitochondrion"/>
    <property type="evidence" value="ECO:0007669"/>
    <property type="project" value="TreeGrafter"/>
</dbReference>
<dbReference type="AlphaFoldDB" id="A0A3S5BMW4"/>
<gene>
    <name evidence="4" type="ORF">PXEA_LOCUS24483</name>
</gene>
<dbReference type="InterPro" id="IPR016039">
    <property type="entry name" value="Thiolase-like"/>
</dbReference>
<dbReference type="Gene3D" id="3.40.47.10">
    <property type="match status" value="1"/>
</dbReference>
<accession>A0A3S5BMW4</accession>
<dbReference type="GO" id="GO:0004315">
    <property type="term" value="F:3-oxoacyl-[acyl-carrier-protein] synthase activity"/>
    <property type="evidence" value="ECO:0007669"/>
    <property type="project" value="UniProtKB-EC"/>
</dbReference>
<organism evidence="4 5">
    <name type="scientific">Protopolystoma xenopodis</name>
    <dbReference type="NCBI Taxonomy" id="117903"/>
    <lineage>
        <taxon>Eukaryota</taxon>
        <taxon>Metazoa</taxon>
        <taxon>Spiralia</taxon>
        <taxon>Lophotrochozoa</taxon>
        <taxon>Platyhelminthes</taxon>
        <taxon>Monogenea</taxon>
        <taxon>Polyopisthocotylea</taxon>
        <taxon>Polystomatidea</taxon>
        <taxon>Polystomatidae</taxon>
        <taxon>Protopolystoma</taxon>
    </lineage>
</organism>
<feature type="domain" description="Beta-ketoacyl synthase-like N-terminal" evidence="3">
    <location>
        <begin position="39"/>
        <end position="109"/>
    </location>
</feature>
<reference evidence="4" key="1">
    <citation type="submission" date="2018-11" db="EMBL/GenBank/DDBJ databases">
        <authorList>
            <consortium name="Pathogen Informatics"/>
        </authorList>
    </citation>
    <scope>NUCLEOTIDE SEQUENCE</scope>
</reference>
<evidence type="ECO:0000259" key="3">
    <source>
        <dbReference type="Pfam" id="PF00109"/>
    </source>
</evidence>
<evidence type="ECO:0000256" key="1">
    <source>
        <dbReference type="ARBA" id="ARBA00013191"/>
    </source>
</evidence>
<dbReference type="SUPFAM" id="SSF53901">
    <property type="entry name" value="Thiolase-like"/>
    <property type="match status" value="1"/>
</dbReference>
<comment type="caution">
    <text evidence="4">The sequence shown here is derived from an EMBL/GenBank/DDBJ whole genome shotgun (WGS) entry which is preliminary data.</text>
</comment>
<dbReference type="Pfam" id="PF00109">
    <property type="entry name" value="ketoacyl-synt"/>
    <property type="match status" value="1"/>
</dbReference>
<dbReference type="PANTHER" id="PTHR11712:SF336">
    <property type="entry name" value="3-OXOACYL-[ACYL-CARRIER-PROTEIN] SYNTHASE, MITOCHONDRIAL"/>
    <property type="match status" value="1"/>
</dbReference>
<dbReference type="PANTHER" id="PTHR11712">
    <property type="entry name" value="POLYKETIDE SYNTHASE-RELATED"/>
    <property type="match status" value="1"/>
</dbReference>
<proteinExistence type="predicted"/>
<evidence type="ECO:0000313" key="5">
    <source>
        <dbReference type="Proteomes" id="UP000784294"/>
    </source>
</evidence>
<protein>
    <recommendedName>
        <fullName evidence="1">beta-ketoacyl-[acyl-carrier-protein] synthase I</fullName>
        <ecNumber evidence="1">2.3.1.41</ecNumber>
    </recommendedName>
</protein>
<dbReference type="EC" id="2.3.1.41" evidence="1"/>
<evidence type="ECO:0000256" key="2">
    <source>
        <dbReference type="ARBA" id="ARBA00022679"/>
    </source>
</evidence>
<sequence length="144" mass="15750">MVSQGSINYCQYSLCNWNALHRGSLSHESVSYISWISSLSSVKHGYADVVVAGGTESCLDPWTFAAFSRMRALATDQDLGFLPHHISRPFDSRRNGFVMSEGAAALVLQAWPPPLHVQSRYSSITGTDVVNPLAEIVGYGRTSK</sequence>